<dbReference type="Proteomes" id="UP000886217">
    <property type="component" value="Unassembled WGS sequence"/>
</dbReference>
<dbReference type="PANTHER" id="PTHR33507:SF4">
    <property type="entry name" value="NODULATION COMPETITIVENESS PROTEIN NFED"/>
    <property type="match status" value="1"/>
</dbReference>
<feature type="non-terminal residue" evidence="2">
    <location>
        <position position="144"/>
    </location>
</feature>
<reference evidence="2" key="1">
    <citation type="journal article" date="2020" name="mSystems">
        <title>Genome- and Community-Level Interaction Insights into Carbon Utilization and Element Cycling Functions of Hydrothermarchaeota in Hydrothermal Sediment.</title>
        <authorList>
            <person name="Zhou Z."/>
            <person name="Liu Y."/>
            <person name="Xu W."/>
            <person name="Pan J."/>
            <person name="Luo Z.H."/>
            <person name="Li M."/>
        </authorList>
    </citation>
    <scope>NUCLEOTIDE SEQUENCE [LARGE SCALE GENOMIC DNA]</scope>
    <source>
        <strain evidence="2">HyVt-93</strain>
    </source>
</reference>
<dbReference type="EMBL" id="DRTU01000306">
    <property type="protein sequence ID" value="HHI01314.1"/>
    <property type="molecule type" value="Genomic_DNA"/>
</dbReference>
<evidence type="ECO:0000259" key="1">
    <source>
        <dbReference type="Pfam" id="PF25145"/>
    </source>
</evidence>
<dbReference type="Pfam" id="PF25145">
    <property type="entry name" value="NfeD1b_N"/>
    <property type="match status" value="1"/>
</dbReference>
<name>A0A7C5JXI7_THELI</name>
<dbReference type="InterPro" id="IPR056738">
    <property type="entry name" value="NfeD1b_N"/>
</dbReference>
<gene>
    <name evidence="2" type="ORF">ENL40_07640</name>
</gene>
<accession>A0A7C5JXI7</accession>
<organism evidence="2">
    <name type="scientific">Thermococcus litoralis</name>
    <dbReference type="NCBI Taxonomy" id="2265"/>
    <lineage>
        <taxon>Archaea</taxon>
        <taxon>Methanobacteriati</taxon>
        <taxon>Methanobacteriota</taxon>
        <taxon>Thermococci</taxon>
        <taxon>Thermococcales</taxon>
        <taxon>Thermococcaceae</taxon>
        <taxon>Thermococcus</taxon>
    </lineage>
</organism>
<feature type="domain" description="NfeD1b N-terminal" evidence="1">
    <location>
        <begin position="24"/>
        <end position="124"/>
    </location>
</feature>
<dbReference type="InterPro" id="IPR029045">
    <property type="entry name" value="ClpP/crotonase-like_dom_sf"/>
</dbReference>
<sequence length="144" mass="15464">MRKIILISLFLLIFLGPALAEAKTVYVAQIKGEITPYTYDQFDRYISEAERANANAIIILLDTPGGRADAMQNIIERIKSADVPVITYVYPPGAMAASAGTYIALGSHLIAMAPGTGIGSCRPILGYSQNGSIIEAPPKVVNFY</sequence>
<evidence type="ECO:0000313" key="2">
    <source>
        <dbReference type="EMBL" id="HHI01314.1"/>
    </source>
</evidence>
<dbReference type="SUPFAM" id="SSF52096">
    <property type="entry name" value="ClpP/crotonase"/>
    <property type="match status" value="1"/>
</dbReference>
<proteinExistence type="predicted"/>
<dbReference type="Gene3D" id="3.90.226.10">
    <property type="entry name" value="2-enoyl-CoA Hydratase, Chain A, domain 1"/>
    <property type="match status" value="1"/>
</dbReference>
<dbReference type="AlphaFoldDB" id="A0A7C5JXI7"/>
<protein>
    <submittedName>
        <fullName evidence="2">Nodulation protein NfeD</fullName>
    </submittedName>
</protein>
<dbReference type="PANTHER" id="PTHR33507">
    <property type="entry name" value="INNER MEMBRANE PROTEIN YBBJ"/>
    <property type="match status" value="1"/>
</dbReference>
<comment type="caution">
    <text evidence="2">The sequence shown here is derived from an EMBL/GenBank/DDBJ whole genome shotgun (WGS) entry which is preliminary data.</text>
</comment>
<dbReference type="InterPro" id="IPR052165">
    <property type="entry name" value="Membrane_assoc_protease"/>
</dbReference>